<reference evidence="1" key="1">
    <citation type="submission" date="2022-02" db="EMBL/GenBank/DDBJ databases">
        <title>Plant Genome Project.</title>
        <authorList>
            <person name="Zhang R.-G."/>
        </authorList>
    </citation>
    <scope>NUCLEOTIDE SEQUENCE</scope>
    <source>
        <strain evidence="1">AT1</strain>
    </source>
</reference>
<proteinExistence type="predicted"/>
<evidence type="ECO:0000313" key="2">
    <source>
        <dbReference type="Proteomes" id="UP001062846"/>
    </source>
</evidence>
<organism evidence="1 2">
    <name type="scientific">Rhododendron molle</name>
    <name type="common">Chinese azalea</name>
    <name type="synonym">Azalea mollis</name>
    <dbReference type="NCBI Taxonomy" id="49168"/>
    <lineage>
        <taxon>Eukaryota</taxon>
        <taxon>Viridiplantae</taxon>
        <taxon>Streptophyta</taxon>
        <taxon>Embryophyta</taxon>
        <taxon>Tracheophyta</taxon>
        <taxon>Spermatophyta</taxon>
        <taxon>Magnoliopsida</taxon>
        <taxon>eudicotyledons</taxon>
        <taxon>Gunneridae</taxon>
        <taxon>Pentapetalae</taxon>
        <taxon>asterids</taxon>
        <taxon>Ericales</taxon>
        <taxon>Ericaceae</taxon>
        <taxon>Ericoideae</taxon>
        <taxon>Rhodoreae</taxon>
        <taxon>Rhododendron</taxon>
    </lineage>
</organism>
<dbReference type="Proteomes" id="UP001062846">
    <property type="component" value="Chromosome 12"/>
</dbReference>
<protein>
    <submittedName>
        <fullName evidence="1">Uncharacterized protein</fullName>
    </submittedName>
</protein>
<sequence length="210" mass="23848">MNDDLIRRLSLFLLSLEHLQQTGDISGEVNVESRCAQNWFPAASPDPRHLLPSLRLLATGSEDNYMSVNIHSKCAPIFFAFYVFDKMYERQMNDDEDAFDVLYCIAFALMDAQWLVMPAKTCGERERKRGRSFWANNPTSPPPQLTPNDARSLLSFFTHDQLLSVVQSIALCHPNVFSAFGTSGHLRPDRISSLRNPRPLEAANEMKIDL</sequence>
<evidence type="ECO:0000313" key="1">
    <source>
        <dbReference type="EMBL" id="KAI8527345.1"/>
    </source>
</evidence>
<name>A0ACC0LFE4_RHOML</name>
<keyword evidence="2" id="KW-1185">Reference proteome</keyword>
<accession>A0ACC0LFE4</accession>
<comment type="caution">
    <text evidence="1">The sequence shown here is derived from an EMBL/GenBank/DDBJ whole genome shotgun (WGS) entry which is preliminary data.</text>
</comment>
<gene>
    <name evidence="1" type="ORF">RHMOL_Rhmol12G0068100</name>
</gene>
<dbReference type="EMBL" id="CM046399">
    <property type="protein sequence ID" value="KAI8527345.1"/>
    <property type="molecule type" value="Genomic_DNA"/>
</dbReference>